<evidence type="ECO:0000313" key="1">
    <source>
        <dbReference type="EMBL" id="QJA93391.1"/>
    </source>
</evidence>
<evidence type="ECO:0008006" key="2">
    <source>
        <dbReference type="Google" id="ProtNLM"/>
    </source>
</evidence>
<gene>
    <name evidence="1" type="ORF">MM415B04250_0007</name>
</gene>
<protein>
    <recommendedName>
        <fullName evidence="2">Peptidase</fullName>
    </recommendedName>
</protein>
<organism evidence="1">
    <name type="scientific">viral metagenome</name>
    <dbReference type="NCBI Taxonomy" id="1070528"/>
    <lineage>
        <taxon>unclassified sequences</taxon>
        <taxon>metagenomes</taxon>
        <taxon>organismal metagenomes</taxon>
    </lineage>
</organism>
<dbReference type="AlphaFoldDB" id="A0A6M3LK27"/>
<name>A0A6M3LK27_9ZZZZ</name>
<accession>A0A6M3LK27</accession>
<sequence length="122" mass="14266">MESEGMLVKVKDGVCFSEINFYLFLCCYMVSNVFRENGVVPTITSACDGRHKEGSLHYKGLAWDWRIWGLYYPEVVAWQIRERLQGVDKNYDVVYGDKDHLDHIHIEYDLKKKSIKKGGEKK</sequence>
<dbReference type="EMBL" id="MT143145">
    <property type="protein sequence ID" value="QJA93391.1"/>
    <property type="molecule type" value="Genomic_DNA"/>
</dbReference>
<proteinExistence type="predicted"/>
<reference evidence="1" key="1">
    <citation type="submission" date="2020-03" db="EMBL/GenBank/DDBJ databases">
        <title>The deep terrestrial virosphere.</title>
        <authorList>
            <person name="Holmfeldt K."/>
            <person name="Nilsson E."/>
            <person name="Simone D."/>
            <person name="Lopez-Fernandez M."/>
            <person name="Wu X."/>
            <person name="de Brujin I."/>
            <person name="Lundin D."/>
            <person name="Andersson A."/>
            <person name="Bertilsson S."/>
            <person name="Dopson M."/>
        </authorList>
    </citation>
    <scope>NUCLEOTIDE SEQUENCE</scope>
    <source>
        <strain evidence="1">MM415B04250</strain>
    </source>
</reference>